<feature type="domain" description="Copper acquisition factor BIM1-like" evidence="10">
    <location>
        <begin position="18"/>
        <end position="184"/>
    </location>
</feature>
<reference evidence="11 12" key="1">
    <citation type="journal article" date="2018" name="Mycol. Prog.">
        <title>Coniella lustricola, a new species from submerged detritus.</title>
        <authorList>
            <person name="Raudabaugh D.B."/>
            <person name="Iturriaga T."/>
            <person name="Carver A."/>
            <person name="Mondo S."/>
            <person name="Pangilinan J."/>
            <person name="Lipzen A."/>
            <person name="He G."/>
            <person name="Amirebrahimi M."/>
            <person name="Grigoriev I.V."/>
            <person name="Miller A.N."/>
        </authorList>
    </citation>
    <scope>NUCLEOTIDE SEQUENCE [LARGE SCALE GENOMIC DNA]</scope>
    <source>
        <strain evidence="11 12">B22-T-1</strain>
    </source>
</reference>
<keyword evidence="2" id="KW-1003">Cell membrane</keyword>
<evidence type="ECO:0000313" key="12">
    <source>
        <dbReference type="Proteomes" id="UP000241462"/>
    </source>
</evidence>
<feature type="chain" id="PRO_5015445693" description="Copper acquisition factor BIM1-like domain-containing protein" evidence="9">
    <location>
        <begin position="20"/>
        <end position="252"/>
    </location>
</feature>
<dbReference type="PANTHER" id="PTHR34992">
    <property type="entry name" value="HYPHAL ANASTAMOSIS-7 PROTEIN"/>
    <property type="match status" value="1"/>
</dbReference>
<dbReference type="CDD" id="cd21176">
    <property type="entry name" value="LPMO_auxiliary-like"/>
    <property type="match status" value="1"/>
</dbReference>
<proteinExistence type="predicted"/>
<evidence type="ECO:0000256" key="7">
    <source>
        <dbReference type="ARBA" id="ARBA00023288"/>
    </source>
</evidence>
<dbReference type="Proteomes" id="UP000241462">
    <property type="component" value="Unassembled WGS sequence"/>
</dbReference>
<dbReference type="OrthoDB" id="5329488at2759"/>
<feature type="signal peptide" evidence="9">
    <location>
        <begin position="1"/>
        <end position="19"/>
    </location>
</feature>
<keyword evidence="8" id="KW-1133">Transmembrane helix</keyword>
<sequence>MLSTAPILAVLGAAALSSAHTVITYPGWRGDNLITNDTFPYGMQWMYPCGGYPTTTNRTYWPTTGGAIALQPGWFQGHATAFMYINLGFGTDGPDGGPPNMSNPMVSPFQIIGPSANPYAGTICLPEVPLPANTTVSPGDNATIQVVEIAKHGAALFSCVDITFAEPNDPRIPDVNASNCFNSNVMGFADVYTVVTRESSAYPNVSSGGASTTITRFWYFGKHAAASSWPLASVWNVLGLVPMVLGLVWMVV</sequence>
<evidence type="ECO:0000313" key="11">
    <source>
        <dbReference type="EMBL" id="PSR80336.1"/>
    </source>
</evidence>
<keyword evidence="4 9" id="KW-0732">Signal</keyword>
<keyword evidence="7" id="KW-0449">Lipoprotein</keyword>
<gene>
    <name evidence="11" type="ORF">BD289DRAFT_69148</name>
</gene>
<feature type="transmembrane region" description="Helical" evidence="8">
    <location>
        <begin position="229"/>
        <end position="251"/>
    </location>
</feature>
<dbReference type="InterPro" id="IPR046530">
    <property type="entry name" value="BIM1-like_dom"/>
</dbReference>
<evidence type="ECO:0000256" key="3">
    <source>
        <dbReference type="ARBA" id="ARBA00022622"/>
    </source>
</evidence>
<dbReference type="InterPro" id="IPR046936">
    <property type="entry name" value="BIM1-like"/>
</dbReference>
<dbReference type="Pfam" id="PF20238">
    <property type="entry name" value="BIM1-like_dom"/>
    <property type="match status" value="1"/>
</dbReference>
<dbReference type="GO" id="GO:0005886">
    <property type="term" value="C:plasma membrane"/>
    <property type="evidence" value="ECO:0007669"/>
    <property type="project" value="UniProtKB-SubCell"/>
</dbReference>
<evidence type="ECO:0000256" key="2">
    <source>
        <dbReference type="ARBA" id="ARBA00022475"/>
    </source>
</evidence>
<dbReference type="EMBL" id="KZ678533">
    <property type="protein sequence ID" value="PSR80336.1"/>
    <property type="molecule type" value="Genomic_DNA"/>
</dbReference>
<evidence type="ECO:0000256" key="1">
    <source>
        <dbReference type="ARBA" id="ARBA00004609"/>
    </source>
</evidence>
<evidence type="ECO:0000259" key="10">
    <source>
        <dbReference type="Pfam" id="PF20238"/>
    </source>
</evidence>
<evidence type="ECO:0000256" key="4">
    <source>
        <dbReference type="ARBA" id="ARBA00022729"/>
    </source>
</evidence>
<comment type="subcellular location">
    <subcellularLocation>
        <location evidence="1">Cell membrane</location>
        <topology evidence="1">Lipid-anchor</topology>
        <topology evidence="1">GPI-anchor</topology>
    </subcellularLocation>
</comment>
<keyword evidence="12" id="KW-1185">Reference proteome</keyword>
<accession>A0A2T3A025</accession>
<keyword evidence="6" id="KW-0325">Glycoprotein</keyword>
<dbReference type="PANTHER" id="PTHR34992:SF10">
    <property type="entry name" value="COPPER ACQUISITION FACTOR BIM1-LIKE DOMAIN-CONTAINING PROTEIN"/>
    <property type="match status" value="1"/>
</dbReference>
<evidence type="ECO:0000256" key="6">
    <source>
        <dbReference type="ARBA" id="ARBA00023180"/>
    </source>
</evidence>
<keyword evidence="5 8" id="KW-0472">Membrane</keyword>
<organism evidence="11 12">
    <name type="scientific">Coniella lustricola</name>
    <dbReference type="NCBI Taxonomy" id="2025994"/>
    <lineage>
        <taxon>Eukaryota</taxon>
        <taxon>Fungi</taxon>
        <taxon>Dikarya</taxon>
        <taxon>Ascomycota</taxon>
        <taxon>Pezizomycotina</taxon>
        <taxon>Sordariomycetes</taxon>
        <taxon>Sordariomycetidae</taxon>
        <taxon>Diaporthales</taxon>
        <taxon>Schizoparmaceae</taxon>
        <taxon>Coniella</taxon>
    </lineage>
</organism>
<dbReference type="InParanoid" id="A0A2T3A025"/>
<dbReference type="STRING" id="2025994.A0A2T3A025"/>
<protein>
    <recommendedName>
        <fullName evidence="10">Copper acquisition factor BIM1-like domain-containing protein</fullName>
    </recommendedName>
</protein>
<dbReference type="GO" id="GO:0098552">
    <property type="term" value="C:side of membrane"/>
    <property type="evidence" value="ECO:0007669"/>
    <property type="project" value="UniProtKB-KW"/>
</dbReference>
<name>A0A2T3A025_9PEZI</name>
<evidence type="ECO:0000256" key="8">
    <source>
        <dbReference type="SAM" id="Phobius"/>
    </source>
</evidence>
<dbReference type="AlphaFoldDB" id="A0A2T3A025"/>
<keyword evidence="3" id="KW-0336">GPI-anchor</keyword>
<keyword evidence="8" id="KW-0812">Transmembrane</keyword>
<evidence type="ECO:0000256" key="5">
    <source>
        <dbReference type="ARBA" id="ARBA00023136"/>
    </source>
</evidence>
<evidence type="ECO:0000256" key="9">
    <source>
        <dbReference type="SAM" id="SignalP"/>
    </source>
</evidence>